<dbReference type="SUPFAM" id="SSF53474">
    <property type="entry name" value="alpha/beta-Hydrolases"/>
    <property type="match status" value="1"/>
</dbReference>
<sequence>MAGVKPALVLLPGMDGTGTLFDPLAAALGDAVEVTRVRYPHDQPLAYAELEQLAWQALPTGRPYVLLGESFSGPIAIALAAQRPPGLVGLVLCCTFASNPRPALRRLGWLARGPWLKPAARLLAAPLLLGRSGIAALRSLLAQALATVAPAVLAQRARALLAVDVAAQLPSLALPIHYLQATCDQLVPPACADAIARRNARVTIHRIEGPHCLLQAAPVACAGVLRRILSGA</sequence>
<gene>
    <name evidence="2" type="ORF">GTP41_11340</name>
</gene>
<dbReference type="Gene3D" id="3.40.50.1820">
    <property type="entry name" value="alpha/beta hydrolase"/>
    <property type="match status" value="1"/>
</dbReference>
<comment type="caution">
    <text evidence="2">The sequence shown here is derived from an EMBL/GenBank/DDBJ whole genome shotgun (WGS) entry which is preliminary data.</text>
</comment>
<dbReference type="Proteomes" id="UP000448575">
    <property type="component" value="Unassembled WGS sequence"/>
</dbReference>
<keyword evidence="3" id="KW-1185">Reference proteome</keyword>
<evidence type="ECO:0000259" key="1">
    <source>
        <dbReference type="Pfam" id="PF12697"/>
    </source>
</evidence>
<dbReference type="InterPro" id="IPR000073">
    <property type="entry name" value="AB_hydrolase_1"/>
</dbReference>
<dbReference type="AlphaFoldDB" id="A0A6N9HGI5"/>
<evidence type="ECO:0000313" key="2">
    <source>
        <dbReference type="EMBL" id="MYN02691.1"/>
    </source>
</evidence>
<dbReference type="GO" id="GO:0016787">
    <property type="term" value="F:hydrolase activity"/>
    <property type="evidence" value="ECO:0007669"/>
    <property type="project" value="UniProtKB-KW"/>
</dbReference>
<proteinExistence type="predicted"/>
<organism evidence="2 3">
    <name type="scientific">Pseudoduganella guangdongensis</name>
    <dbReference type="NCBI Taxonomy" id="2692179"/>
    <lineage>
        <taxon>Bacteria</taxon>
        <taxon>Pseudomonadati</taxon>
        <taxon>Pseudomonadota</taxon>
        <taxon>Betaproteobacteria</taxon>
        <taxon>Burkholderiales</taxon>
        <taxon>Oxalobacteraceae</taxon>
        <taxon>Telluria group</taxon>
        <taxon>Pseudoduganella</taxon>
    </lineage>
</organism>
<keyword evidence="2" id="KW-0378">Hydrolase</keyword>
<dbReference type="EMBL" id="WWCJ01000007">
    <property type="protein sequence ID" value="MYN02691.1"/>
    <property type="molecule type" value="Genomic_DNA"/>
</dbReference>
<name>A0A6N9HGI5_9BURK</name>
<dbReference type="RefSeq" id="WP_161025693.1">
    <property type="nucleotide sequence ID" value="NZ_WWCJ01000007.1"/>
</dbReference>
<reference evidence="2 3" key="1">
    <citation type="submission" date="2019-12" db="EMBL/GenBank/DDBJ databases">
        <title>Novel species isolated from a subtropical stream in China.</title>
        <authorList>
            <person name="Lu H."/>
        </authorList>
    </citation>
    <scope>NUCLEOTIDE SEQUENCE [LARGE SCALE GENOMIC DNA]</scope>
    <source>
        <strain evidence="2 3">DS3</strain>
    </source>
</reference>
<feature type="domain" description="AB hydrolase-1" evidence="1">
    <location>
        <begin position="8"/>
        <end position="222"/>
    </location>
</feature>
<dbReference type="Pfam" id="PF12697">
    <property type="entry name" value="Abhydrolase_6"/>
    <property type="match status" value="1"/>
</dbReference>
<evidence type="ECO:0000313" key="3">
    <source>
        <dbReference type="Proteomes" id="UP000448575"/>
    </source>
</evidence>
<accession>A0A6N9HGI5</accession>
<dbReference type="InterPro" id="IPR029058">
    <property type="entry name" value="AB_hydrolase_fold"/>
</dbReference>
<protein>
    <submittedName>
        <fullName evidence="2">Alpha/beta fold hydrolase</fullName>
    </submittedName>
</protein>